<dbReference type="Gene3D" id="2.170.220.10">
    <property type="match status" value="1"/>
</dbReference>
<comment type="function">
    <text evidence="8">Is required not only for elongation of protein synthesis but also for the initiation of all mRNA translation through initiator tRNA(fMet) aminoacylation.</text>
</comment>
<dbReference type="EC" id="6.1.1.10" evidence="8"/>
<comment type="subcellular location">
    <subcellularLocation>
        <location evidence="1 8">Cytoplasm</location>
    </subcellularLocation>
</comment>
<dbReference type="NCBIfam" id="NF008900">
    <property type="entry name" value="PRK12267.1"/>
    <property type="match status" value="1"/>
</dbReference>
<dbReference type="OrthoDB" id="9810191at2"/>
<feature type="binding site" evidence="8">
    <location>
        <position position="130"/>
    </location>
    <ligand>
        <name>Zn(2+)</name>
        <dbReference type="ChEBI" id="CHEBI:29105"/>
    </ligand>
</feature>
<evidence type="ECO:0000313" key="11">
    <source>
        <dbReference type="Proteomes" id="UP000094378"/>
    </source>
</evidence>
<dbReference type="PROSITE" id="PS00178">
    <property type="entry name" value="AA_TRNA_LIGASE_I"/>
    <property type="match status" value="1"/>
</dbReference>
<evidence type="ECO:0000256" key="4">
    <source>
        <dbReference type="ARBA" id="ARBA00022741"/>
    </source>
</evidence>
<dbReference type="RefSeq" id="WP_069117522.1">
    <property type="nucleotide sequence ID" value="NZ_CP017015.1"/>
</dbReference>
<dbReference type="InterPro" id="IPR023457">
    <property type="entry name" value="Met-tRNA_synth_2"/>
</dbReference>
<comment type="similarity">
    <text evidence="8">Belongs to the class-I aminoacyl-tRNA synthetase family. MetG type 2A subfamily.</text>
</comment>
<keyword evidence="8" id="KW-0862">Zinc</keyword>
<dbReference type="InterPro" id="IPR009080">
    <property type="entry name" value="tRNAsynth_Ia_anticodon-bd"/>
</dbReference>
<proteinExistence type="inferred from homology"/>
<keyword evidence="6 8" id="KW-0648">Protein biosynthesis</keyword>
<dbReference type="Gene3D" id="3.40.50.620">
    <property type="entry name" value="HUPs"/>
    <property type="match status" value="1"/>
</dbReference>
<feature type="domain" description="Methionyl/Leucyl tRNA synthetase" evidence="9">
    <location>
        <begin position="146"/>
        <end position="362"/>
    </location>
</feature>
<evidence type="ECO:0000256" key="5">
    <source>
        <dbReference type="ARBA" id="ARBA00022840"/>
    </source>
</evidence>
<evidence type="ECO:0000256" key="1">
    <source>
        <dbReference type="ARBA" id="ARBA00004496"/>
    </source>
</evidence>
<comment type="cofactor">
    <cofactor evidence="8">
        <name>Zn(2+)</name>
        <dbReference type="ChEBI" id="CHEBI:29105"/>
    </cofactor>
    <text evidence="8">Binds 1 zinc ion per subunit.</text>
</comment>
<comment type="subunit">
    <text evidence="8">Monomer.</text>
</comment>
<evidence type="ECO:0000313" key="10">
    <source>
        <dbReference type="EMBL" id="AOG61078.1"/>
    </source>
</evidence>
<dbReference type="AlphaFoldDB" id="A0A1B3SMC0"/>
<dbReference type="GO" id="GO:0005524">
    <property type="term" value="F:ATP binding"/>
    <property type="evidence" value="ECO:0007669"/>
    <property type="project" value="UniProtKB-UniRule"/>
</dbReference>
<dbReference type="CDD" id="cd00814">
    <property type="entry name" value="MetRS_core"/>
    <property type="match status" value="1"/>
</dbReference>
<sequence>MKKSFFVSTPIYYPSGNLHIGHTYTTTLADVMARYKKENGYDVFFLTGSDEHGQKIEQKANEVNKSPKEYVDGIVETFKHLWEVLDIQYDRFIRTTDDDHVKAVQKIFSYFLKQDLIYPSEYKGKYCISCEEFLTFEQMDENFCHVVCKNKSIDFQEETYMLRVSNFKKFLQDLFKTNFLEPESRKKEMLNNFIENDLEDLSVSRINFSWGIPVLENSKHVIYVWIDALSNYITALGYGSDDDSMLKKYWSNESEVLQFVGKEITRFHSIYWPIILKSLDLKCPDKLLSHGWILSAGEKMSKSLGNVIDPVQLIEKYTSDAVRFYVINNLPTDRDGNLTQELFEESFNTHLANNVGNLISRVSNMIIKYFDGKLPKIKIDEKHFLVEKGIKTIQEYKKLMDKYNMSEAIQEVLKLSQECNKFIEDSKPWVLEKENKIEELNQVLSILQKNIIIISFLLKPVLTKSYSKMVEQFGVDQNEINFDNLERNEFSYKKIVDKLVLFERIK</sequence>
<dbReference type="InterPro" id="IPR033911">
    <property type="entry name" value="MetRS_core"/>
</dbReference>
<dbReference type="GO" id="GO:0046872">
    <property type="term" value="F:metal ion binding"/>
    <property type="evidence" value="ECO:0007669"/>
    <property type="project" value="UniProtKB-KW"/>
</dbReference>
<dbReference type="GO" id="GO:0004825">
    <property type="term" value="F:methionine-tRNA ligase activity"/>
    <property type="evidence" value="ECO:0007669"/>
    <property type="project" value="UniProtKB-UniRule"/>
</dbReference>
<dbReference type="InterPro" id="IPR041872">
    <property type="entry name" value="Anticodon_Met"/>
</dbReference>
<keyword evidence="7 8" id="KW-0030">Aminoacyl-tRNA synthetase</keyword>
<reference evidence="10 11" key="1">
    <citation type="submission" date="2016-08" db="EMBL/GenBank/DDBJ databases">
        <title>Complete genome sequence of Spiroplasma helicoides TABS-2 (DSM 22551).</title>
        <authorList>
            <person name="Shen W.-Y."/>
            <person name="Lo W.-S."/>
            <person name="Lai Y.-C."/>
            <person name="Kuo C.-H."/>
        </authorList>
    </citation>
    <scope>NUCLEOTIDE SEQUENCE [LARGE SCALE GENOMIC DNA]</scope>
    <source>
        <strain evidence="10 11">TABS-2</strain>
    </source>
</reference>
<dbReference type="GO" id="GO:0006431">
    <property type="term" value="P:methionyl-tRNA aminoacylation"/>
    <property type="evidence" value="ECO:0007669"/>
    <property type="project" value="UniProtKB-UniRule"/>
</dbReference>
<comment type="caution">
    <text evidence="8">Lacks conserved residue(s) required for the propagation of feature annotation.</text>
</comment>
<name>A0A1B3SMC0_9MOLU</name>
<evidence type="ECO:0000256" key="2">
    <source>
        <dbReference type="ARBA" id="ARBA00022490"/>
    </source>
</evidence>
<evidence type="ECO:0000256" key="3">
    <source>
        <dbReference type="ARBA" id="ARBA00022598"/>
    </source>
</evidence>
<evidence type="ECO:0000256" key="8">
    <source>
        <dbReference type="HAMAP-Rule" id="MF_01228"/>
    </source>
</evidence>
<feature type="short sequence motif" description="'HIGH' region" evidence="8">
    <location>
        <begin position="12"/>
        <end position="22"/>
    </location>
</feature>
<keyword evidence="2 8" id="KW-0963">Cytoplasm</keyword>
<dbReference type="KEGG" id="shj:SHELI_v1c11310"/>
<dbReference type="CDD" id="cd07957">
    <property type="entry name" value="Anticodon_Ia_Met"/>
    <property type="match status" value="1"/>
</dbReference>
<gene>
    <name evidence="10" type="primary">metS</name>
    <name evidence="8" type="synonym">metG</name>
    <name evidence="10" type="ORF">SHELI_v1c11310</name>
</gene>
<dbReference type="Proteomes" id="UP000094378">
    <property type="component" value="Chromosome"/>
</dbReference>
<keyword evidence="8" id="KW-0479">Metal-binding</keyword>
<dbReference type="SUPFAM" id="SSF47323">
    <property type="entry name" value="Anticodon-binding domain of a subclass of class I aminoacyl-tRNA synthetases"/>
    <property type="match status" value="1"/>
</dbReference>
<dbReference type="PANTHER" id="PTHR43326">
    <property type="entry name" value="METHIONYL-TRNA SYNTHETASE"/>
    <property type="match status" value="1"/>
</dbReference>
<dbReference type="EMBL" id="CP017015">
    <property type="protein sequence ID" value="AOG61078.1"/>
    <property type="molecule type" value="Genomic_DNA"/>
</dbReference>
<accession>A0A1B3SMC0</accession>
<feature type="domain" description="Methionyl/Leucyl tRNA synthetase" evidence="9">
    <location>
        <begin position="6"/>
        <end position="138"/>
    </location>
</feature>
<keyword evidence="4 8" id="KW-0547">Nucleotide-binding</keyword>
<dbReference type="InterPro" id="IPR015413">
    <property type="entry name" value="Methionyl/Leucyl_tRNA_Synth"/>
</dbReference>
<feature type="binding site" evidence="8">
    <location>
        <position position="144"/>
    </location>
    <ligand>
        <name>Zn(2+)</name>
        <dbReference type="ChEBI" id="CHEBI:29105"/>
    </ligand>
</feature>
<comment type="catalytic activity">
    <reaction evidence="8">
        <text>tRNA(Met) + L-methionine + ATP = L-methionyl-tRNA(Met) + AMP + diphosphate</text>
        <dbReference type="Rhea" id="RHEA:13481"/>
        <dbReference type="Rhea" id="RHEA-COMP:9667"/>
        <dbReference type="Rhea" id="RHEA-COMP:9698"/>
        <dbReference type="ChEBI" id="CHEBI:30616"/>
        <dbReference type="ChEBI" id="CHEBI:33019"/>
        <dbReference type="ChEBI" id="CHEBI:57844"/>
        <dbReference type="ChEBI" id="CHEBI:78442"/>
        <dbReference type="ChEBI" id="CHEBI:78530"/>
        <dbReference type="ChEBI" id="CHEBI:456215"/>
        <dbReference type="EC" id="6.1.1.10"/>
    </reaction>
</comment>
<organism evidence="10 11">
    <name type="scientific">Spiroplasma helicoides</name>
    <dbReference type="NCBI Taxonomy" id="216938"/>
    <lineage>
        <taxon>Bacteria</taxon>
        <taxon>Bacillati</taxon>
        <taxon>Mycoplasmatota</taxon>
        <taxon>Mollicutes</taxon>
        <taxon>Entomoplasmatales</taxon>
        <taxon>Spiroplasmataceae</taxon>
        <taxon>Spiroplasma</taxon>
    </lineage>
</organism>
<dbReference type="InterPro" id="IPR001412">
    <property type="entry name" value="aa-tRNA-synth_I_CS"/>
</dbReference>
<evidence type="ECO:0000256" key="6">
    <source>
        <dbReference type="ARBA" id="ARBA00022917"/>
    </source>
</evidence>
<feature type="binding site" evidence="8">
    <location>
        <position position="127"/>
    </location>
    <ligand>
        <name>Zn(2+)</name>
        <dbReference type="ChEBI" id="CHEBI:29105"/>
    </ligand>
</feature>
<feature type="binding site" evidence="8">
    <location>
        <position position="148"/>
    </location>
    <ligand>
        <name>Zn(2+)</name>
        <dbReference type="ChEBI" id="CHEBI:29105"/>
    </ligand>
</feature>
<evidence type="ECO:0000256" key="7">
    <source>
        <dbReference type="ARBA" id="ARBA00023146"/>
    </source>
</evidence>
<feature type="short sequence motif" description="'KMSKS' region" evidence="8">
    <location>
        <begin position="299"/>
        <end position="303"/>
    </location>
</feature>
<keyword evidence="11" id="KW-1185">Reference proteome</keyword>
<dbReference type="Gene3D" id="1.10.730.10">
    <property type="entry name" value="Isoleucyl-tRNA Synthetase, Domain 1"/>
    <property type="match status" value="1"/>
</dbReference>
<dbReference type="HAMAP" id="MF_01228">
    <property type="entry name" value="Met_tRNA_synth_type2"/>
    <property type="match status" value="1"/>
</dbReference>
<dbReference type="Pfam" id="PF09334">
    <property type="entry name" value="tRNA-synt_1g"/>
    <property type="match status" value="2"/>
</dbReference>
<dbReference type="PRINTS" id="PR01041">
    <property type="entry name" value="TRNASYNTHMET"/>
</dbReference>
<dbReference type="GO" id="GO:0005737">
    <property type="term" value="C:cytoplasm"/>
    <property type="evidence" value="ECO:0007669"/>
    <property type="project" value="UniProtKB-SubCell"/>
</dbReference>
<dbReference type="SUPFAM" id="SSF52374">
    <property type="entry name" value="Nucleotidylyl transferase"/>
    <property type="match status" value="1"/>
</dbReference>
<keyword evidence="5 8" id="KW-0067">ATP-binding</keyword>
<dbReference type="STRING" id="216938.SHELI_v1c11310"/>
<keyword evidence="3 8" id="KW-0436">Ligase</keyword>
<dbReference type="PANTHER" id="PTHR43326:SF1">
    <property type="entry name" value="METHIONINE--TRNA LIGASE, MITOCHONDRIAL"/>
    <property type="match status" value="1"/>
</dbReference>
<dbReference type="PATRIC" id="fig|216938.3.peg.1150"/>
<dbReference type="InterPro" id="IPR014729">
    <property type="entry name" value="Rossmann-like_a/b/a_fold"/>
</dbReference>
<evidence type="ECO:0000259" key="9">
    <source>
        <dbReference type="Pfam" id="PF09334"/>
    </source>
</evidence>
<protein>
    <recommendedName>
        <fullName evidence="8">Methionine--tRNA ligase</fullName>
        <ecNumber evidence="8">6.1.1.10</ecNumber>
    </recommendedName>
    <alternativeName>
        <fullName evidence="8">Methionyl-tRNA synthetase</fullName>
        <shortName evidence="8">MetRS</shortName>
    </alternativeName>
</protein>